<dbReference type="InterPro" id="IPR050490">
    <property type="entry name" value="Bact_solute-bd_prot1"/>
</dbReference>
<name>A0A1I4SA89_9HYPH</name>
<keyword evidence="11" id="KW-1185">Reference proteome</keyword>
<keyword evidence="4" id="KW-0762">Sugar transport</keyword>
<evidence type="ECO:0000256" key="3">
    <source>
        <dbReference type="ARBA" id="ARBA00022448"/>
    </source>
</evidence>
<dbReference type="PANTHER" id="PTHR43649">
    <property type="entry name" value="ARABINOSE-BINDING PROTEIN-RELATED"/>
    <property type="match status" value="1"/>
</dbReference>
<evidence type="ECO:0000256" key="4">
    <source>
        <dbReference type="ARBA" id="ARBA00022597"/>
    </source>
</evidence>
<dbReference type="EMBL" id="PJNW01000009">
    <property type="protein sequence ID" value="PKR88803.1"/>
    <property type="molecule type" value="Genomic_DNA"/>
</dbReference>
<dbReference type="Proteomes" id="UP000233491">
    <property type="component" value="Unassembled WGS sequence"/>
</dbReference>
<comment type="caution">
    <text evidence="10">The sequence shown here is derived from an EMBL/GenBank/DDBJ whole genome shotgun (WGS) entry which is preliminary data.</text>
</comment>
<keyword evidence="6" id="KW-0574">Periplasm</keyword>
<reference evidence="10 11" key="1">
    <citation type="submission" date="2017-12" db="EMBL/GenBank/DDBJ databases">
        <title>Anaerobic carbon monoxide metabolism by Pleomorphomonas carboxyditropha sp. nov., a new mesophilic hydrogenogenic carboxidotroph.</title>
        <authorList>
            <person name="Esquivel-Elizondo S."/>
            <person name="Krajmalnik-Brown R."/>
        </authorList>
    </citation>
    <scope>NUCLEOTIDE SEQUENCE [LARGE SCALE GENOMIC DNA]</scope>
    <source>
        <strain evidence="10 11">R5-392</strain>
    </source>
</reference>
<keyword evidence="5 9" id="KW-0732">Signal</keyword>
<accession>A0A1I4SA89</accession>
<evidence type="ECO:0000256" key="2">
    <source>
        <dbReference type="ARBA" id="ARBA00008520"/>
    </source>
</evidence>
<organism evidence="10 11">
    <name type="scientific">Pleomorphomonas diazotrophica</name>
    <dbReference type="NCBI Taxonomy" id="1166257"/>
    <lineage>
        <taxon>Bacteria</taxon>
        <taxon>Pseudomonadati</taxon>
        <taxon>Pseudomonadota</taxon>
        <taxon>Alphaproteobacteria</taxon>
        <taxon>Hyphomicrobiales</taxon>
        <taxon>Pleomorphomonadaceae</taxon>
        <taxon>Pleomorphomonas</taxon>
    </lineage>
</organism>
<dbReference type="PANTHER" id="PTHR43649:SF28">
    <property type="entry name" value="BINDING PROTEIN COMPONENT OF ABC SUGAR TRANSPORTER-RELATED"/>
    <property type="match status" value="1"/>
</dbReference>
<dbReference type="Pfam" id="PF01547">
    <property type="entry name" value="SBP_bac_1"/>
    <property type="match status" value="1"/>
</dbReference>
<evidence type="ECO:0000256" key="5">
    <source>
        <dbReference type="ARBA" id="ARBA00022729"/>
    </source>
</evidence>
<comment type="function">
    <text evidence="7">Part of a binding-protein-dependent transport system for a sugar.</text>
</comment>
<keyword evidence="3" id="KW-0813">Transport</keyword>
<gene>
    <name evidence="10" type="ORF">CXZ10_11805</name>
</gene>
<evidence type="ECO:0000256" key="8">
    <source>
        <dbReference type="ARBA" id="ARBA00049753"/>
    </source>
</evidence>
<feature type="chain" id="PRO_5015065705" description="Probable sugar-binding periplasmic protein" evidence="9">
    <location>
        <begin position="25"/>
        <end position="408"/>
    </location>
</feature>
<evidence type="ECO:0000313" key="11">
    <source>
        <dbReference type="Proteomes" id="UP000233491"/>
    </source>
</evidence>
<dbReference type="GO" id="GO:0042597">
    <property type="term" value="C:periplasmic space"/>
    <property type="evidence" value="ECO:0007669"/>
    <property type="project" value="UniProtKB-SubCell"/>
</dbReference>
<dbReference type="Gene3D" id="3.40.190.10">
    <property type="entry name" value="Periplasmic binding protein-like II"/>
    <property type="match status" value="2"/>
</dbReference>
<dbReference type="SUPFAM" id="SSF53850">
    <property type="entry name" value="Periplasmic binding protein-like II"/>
    <property type="match status" value="1"/>
</dbReference>
<dbReference type="RefSeq" id="WP_101289506.1">
    <property type="nucleotide sequence ID" value="NZ_FOUQ01000003.1"/>
</dbReference>
<proteinExistence type="inferred from homology"/>
<sequence length="408" mass="43640">MLTKLGVLGSAMAFALTTTTPVFAGTAEVIHWWTTGGEAAALKILVEAYEKTGNTWKDNPVAGGEAARMVARTRILGGDPPTSMQWQVGAPLMALAEEGQLNDIDAAAKDWDKLLPKVIADNAKFEGKYVTAPMSIHGHNWLWGNQAVLDDVGIAMPKTWDELIASADKIRAKGYIPLALGGQSWQEIFVFESILIDVGGRDFLTKVTYDLDDAALRSPEMLKAFQTFAKVRDLVDPGSPSRDWNITGGMLISGKAAYMIMGDWLKGEFVAANKVPGKDIACEVFPAGGKTLVFGTDAFAMTAVKDPAAREAQLALATTIMDPVVQKEFSLRKGSIPPRLDVDKTGFDACAQIAMGEAAEGHLFLVPDNVTDATGIGALVDQMTTFLHSNMTPEEGMTAMADAVAATR</sequence>
<protein>
    <recommendedName>
        <fullName evidence="8">Probable sugar-binding periplasmic protein</fullName>
    </recommendedName>
</protein>
<evidence type="ECO:0000256" key="7">
    <source>
        <dbReference type="ARBA" id="ARBA00049629"/>
    </source>
</evidence>
<dbReference type="InterPro" id="IPR006059">
    <property type="entry name" value="SBP"/>
</dbReference>
<evidence type="ECO:0000313" key="10">
    <source>
        <dbReference type="EMBL" id="PKR88803.1"/>
    </source>
</evidence>
<comment type="similarity">
    <text evidence="2">Belongs to the bacterial solute-binding protein 1 family.</text>
</comment>
<evidence type="ECO:0000256" key="6">
    <source>
        <dbReference type="ARBA" id="ARBA00022764"/>
    </source>
</evidence>
<evidence type="ECO:0000256" key="9">
    <source>
        <dbReference type="SAM" id="SignalP"/>
    </source>
</evidence>
<feature type="signal peptide" evidence="9">
    <location>
        <begin position="1"/>
        <end position="24"/>
    </location>
</feature>
<dbReference type="OrthoDB" id="9798191at2"/>
<evidence type="ECO:0000256" key="1">
    <source>
        <dbReference type="ARBA" id="ARBA00004418"/>
    </source>
</evidence>
<comment type="subcellular location">
    <subcellularLocation>
        <location evidence="1">Periplasm</location>
    </subcellularLocation>
</comment>
<dbReference type="AlphaFoldDB" id="A0A1I4SA89"/>